<proteinExistence type="predicted"/>
<dbReference type="HOGENOM" id="CLU_1107785_0_0_1"/>
<dbReference type="AlphaFoldDB" id="A0A0C3QKG6"/>
<evidence type="ECO:0000313" key="1">
    <source>
        <dbReference type="EMBL" id="KIO26889.1"/>
    </source>
</evidence>
<evidence type="ECO:0000313" key="2">
    <source>
        <dbReference type="Proteomes" id="UP000054248"/>
    </source>
</evidence>
<protein>
    <submittedName>
        <fullName evidence="1">Uncharacterized protein</fullName>
    </submittedName>
</protein>
<dbReference type="OrthoDB" id="4062651at2759"/>
<reference evidence="2" key="2">
    <citation type="submission" date="2015-01" db="EMBL/GenBank/DDBJ databases">
        <title>Evolutionary Origins and Diversification of the Mycorrhizal Mutualists.</title>
        <authorList>
            <consortium name="DOE Joint Genome Institute"/>
            <consortium name="Mycorrhizal Genomics Consortium"/>
            <person name="Kohler A."/>
            <person name="Kuo A."/>
            <person name="Nagy L.G."/>
            <person name="Floudas D."/>
            <person name="Copeland A."/>
            <person name="Barry K.W."/>
            <person name="Cichocki N."/>
            <person name="Veneault-Fourrey C."/>
            <person name="LaButti K."/>
            <person name="Lindquist E.A."/>
            <person name="Lipzen A."/>
            <person name="Lundell T."/>
            <person name="Morin E."/>
            <person name="Murat C."/>
            <person name="Riley R."/>
            <person name="Ohm R."/>
            <person name="Sun H."/>
            <person name="Tunlid A."/>
            <person name="Henrissat B."/>
            <person name="Grigoriev I.V."/>
            <person name="Hibbett D.S."/>
            <person name="Martin F."/>
        </authorList>
    </citation>
    <scope>NUCLEOTIDE SEQUENCE [LARGE SCALE GENOMIC DNA]</scope>
    <source>
        <strain evidence="2">MUT 4182</strain>
    </source>
</reference>
<dbReference type="EMBL" id="KN823017">
    <property type="protein sequence ID" value="KIO26889.1"/>
    <property type="molecule type" value="Genomic_DNA"/>
</dbReference>
<accession>A0A0C3QKG6</accession>
<name>A0A0C3QKG6_9AGAM</name>
<gene>
    <name evidence="1" type="ORF">M407DRAFT_7571</name>
</gene>
<keyword evidence="2" id="KW-1185">Reference proteome</keyword>
<dbReference type="Proteomes" id="UP000054248">
    <property type="component" value="Unassembled WGS sequence"/>
</dbReference>
<organism evidence="1 2">
    <name type="scientific">Tulasnella calospora MUT 4182</name>
    <dbReference type="NCBI Taxonomy" id="1051891"/>
    <lineage>
        <taxon>Eukaryota</taxon>
        <taxon>Fungi</taxon>
        <taxon>Dikarya</taxon>
        <taxon>Basidiomycota</taxon>
        <taxon>Agaricomycotina</taxon>
        <taxon>Agaricomycetes</taxon>
        <taxon>Cantharellales</taxon>
        <taxon>Tulasnellaceae</taxon>
        <taxon>Tulasnella</taxon>
    </lineage>
</organism>
<reference evidence="1 2" key="1">
    <citation type="submission" date="2014-04" db="EMBL/GenBank/DDBJ databases">
        <authorList>
            <consortium name="DOE Joint Genome Institute"/>
            <person name="Kuo A."/>
            <person name="Girlanda M."/>
            <person name="Perotto S."/>
            <person name="Kohler A."/>
            <person name="Nagy L.G."/>
            <person name="Floudas D."/>
            <person name="Copeland A."/>
            <person name="Barry K.W."/>
            <person name="Cichocki N."/>
            <person name="Veneault-Fourrey C."/>
            <person name="LaButti K."/>
            <person name="Lindquist E.A."/>
            <person name="Lipzen A."/>
            <person name="Lundell T."/>
            <person name="Morin E."/>
            <person name="Murat C."/>
            <person name="Sun H."/>
            <person name="Tunlid A."/>
            <person name="Henrissat B."/>
            <person name="Grigoriev I.V."/>
            <person name="Hibbett D.S."/>
            <person name="Martin F."/>
            <person name="Nordberg H.P."/>
            <person name="Cantor M.N."/>
            <person name="Hua S.X."/>
        </authorList>
    </citation>
    <scope>NUCLEOTIDE SEQUENCE [LARGE SCALE GENOMIC DNA]</scope>
    <source>
        <strain evidence="1 2">MUT 4182</strain>
    </source>
</reference>
<sequence length="251" mass="28404">MSETKGVDRYSQWAAVEAAVKEVPELGPTGELLRELTELVNHMPVHRERSQRLVRRFFQLVHTVASFPQKIELKESHQVLDKLHRCCSAIHDDMSKWVTLGAWKRLAMQVHGQMARTKTASTWQDKPTRQTEVAALDERHDSEHATEDPDAIPNPSIKRTLEATSNLNKWTKFVTVVPGQHGRFKINTGMGPIYGGFSDVWQCDAKFSDGRIVPAAVKKFRAVRIARNADASTVTNKLLKVIKAVPPFRVY</sequence>